<accession>A0ABR7HLA4</accession>
<dbReference type="Proteomes" id="UP000636755">
    <property type="component" value="Unassembled WGS sequence"/>
</dbReference>
<evidence type="ECO:0000313" key="3">
    <source>
        <dbReference type="Proteomes" id="UP000636755"/>
    </source>
</evidence>
<reference evidence="2 3" key="1">
    <citation type="submission" date="2020-08" db="EMBL/GenBank/DDBJ databases">
        <title>Genome public.</title>
        <authorList>
            <person name="Liu C."/>
            <person name="Sun Q."/>
        </authorList>
    </citation>
    <scope>NUCLEOTIDE SEQUENCE [LARGE SCALE GENOMIC DNA]</scope>
    <source>
        <strain evidence="2 3">NSJ-71</strain>
    </source>
</reference>
<feature type="coiled-coil region" evidence="1">
    <location>
        <begin position="49"/>
        <end position="76"/>
    </location>
</feature>
<comment type="caution">
    <text evidence="2">The sequence shown here is derived from an EMBL/GenBank/DDBJ whole genome shotgun (WGS) entry which is preliminary data.</text>
</comment>
<evidence type="ECO:0000313" key="2">
    <source>
        <dbReference type="EMBL" id="MBC5728301.1"/>
    </source>
</evidence>
<proteinExistence type="predicted"/>
<gene>
    <name evidence="2" type="ORF">H8R91_07185</name>
</gene>
<keyword evidence="1" id="KW-0175">Coiled coil</keyword>
<dbReference type="RefSeq" id="WP_186935457.1">
    <property type="nucleotide sequence ID" value="NZ_JACOPS010000003.1"/>
</dbReference>
<keyword evidence="3" id="KW-1185">Reference proteome</keyword>
<protein>
    <submittedName>
        <fullName evidence="2">Uncharacterized protein</fullName>
    </submittedName>
</protein>
<evidence type="ECO:0000256" key="1">
    <source>
        <dbReference type="SAM" id="Coils"/>
    </source>
</evidence>
<name>A0ABR7HLA4_9FIRM</name>
<dbReference type="EMBL" id="JACOPS010000003">
    <property type="protein sequence ID" value="MBC5728301.1"/>
    <property type="molecule type" value="Genomic_DNA"/>
</dbReference>
<organism evidence="2 3">
    <name type="scientific">Ruminococcus intestinalis</name>
    <dbReference type="NCBI Taxonomy" id="2763066"/>
    <lineage>
        <taxon>Bacteria</taxon>
        <taxon>Bacillati</taxon>
        <taxon>Bacillota</taxon>
        <taxon>Clostridia</taxon>
        <taxon>Eubacteriales</taxon>
        <taxon>Oscillospiraceae</taxon>
        <taxon>Ruminococcus</taxon>
    </lineage>
</organism>
<sequence>MKAIKDNKSYTVNTDEEAKTYVSRGYDIQDDNGEIKEYGLGKKISVDDYNTLKKENSKLKAENKKLKENIKSDTKE</sequence>